<feature type="domain" description="VWFC" evidence="1">
    <location>
        <begin position="16"/>
        <end position="81"/>
    </location>
</feature>
<dbReference type="SUPFAM" id="SSF57567">
    <property type="entry name" value="Serine protease inhibitors"/>
    <property type="match status" value="1"/>
</dbReference>
<dbReference type="InterPro" id="IPR052749">
    <property type="entry name" value="Alpha-tectorin"/>
</dbReference>
<dbReference type="Gene3D" id="2.10.25.10">
    <property type="entry name" value="Laminin"/>
    <property type="match status" value="1"/>
</dbReference>
<keyword evidence="2" id="KW-1185">Reference proteome</keyword>
<dbReference type="SUPFAM" id="SSF57603">
    <property type="entry name" value="FnI-like domain"/>
    <property type="match status" value="1"/>
</dbReference>
<dbReference type="Gene3D" id="2.10.70.10">
    <property type="entry name" value="Complement Module, domain 1"/>
    <property type="match status" value="2"/>
</dbReference>
<dbReference type="PANTHER" id="PTHR46160:SF8">
    <property type="entry name" value="VWFD DOMAIN-CONTAINING PROTEIN"/>
    <property type="match status" value="1"/>
</dbReference>
<dbReference type="InterPro" id="IPR036084">
    <property type="entry name" value="Ser_inhib-like_sf"/>
</dbReference>
<proteinExistence type="predicted"/>
<evidence type="ECO:0000313" key="2">
    <source>
        <dbReference type="Proteomes" id="UP000515135"/>
    </source>
</evidence>
<reference evidence="3" key="1">
    <citation type="submission" date="2025-08" db="UniProtKB">
        <authorList>
            <consortium name="RefSeq"/>
        </authorList>
    </citation>
    <scope>IDENTIFICATION</scope>
    <source>
        <tissue evidence="3">Gonad</tissue>
    </source>
</reference>
<dbReference type="SMART" id="SM00214">
    <property type="entry name" value="VWC"/>
    <property type="match status" value="2"/>
</dbReference>
<name>A0A6P5APL0_BRABE</name>
<dbReference type="Proteomes" id="UP000515135">
    <property type="component" value="Unplaced"/>
</dbReference>
<dbReference type="InterPro" id="IPR001007">
    <property type="entry name" value="VWF_dom"/>
</dbReference>
<evidence type="ECO:0000259" key="1">
    <source>
        <dbReference type="PROSITE" id="PS50184"/>
    </source>
</evidence>
<evidence type="ECO:0000313" key="3">
    <source>
        <dbReference type="RefSeq" id="XP_019648064.1"/>
    </source>
</evidence>
<sequence>MVLNNGECIRAIDCPCYYPPHEKFYKFGATFAKDECTTCACTKGGIECDMDCNISPEDCQEGEVFENVPGKCCGCFPSTCTNGMEYQSICACHRTCTNLTATCDMDTCQPGCACPDDMVFNGLECVEPTQCTCEYEGKSYSPGEIWVPGECTMCKCMDDHTPSCGEYCPITQCY</sequence>
<organism evidence="2 3">
    <name type="scientific">Branchiostoma belcheri</name>
    <name type="common">Amphioxus</name>
    <dbReference type="NCBI Taxonomy" id="7741"/>
    <lineage>
        <taxon>Eukaryota</taxon>
        <taxon>Metazoa</taxon>
        <taxon>Chordata</taxon>
        <taxon>Cephalochordata</taxon>
        <taxon>Leptocardii</taxon>
        <taxon>Amphioxiformes</taxon>
        <taxon>Branchiostomatidae</taxon>
        <taxon>Branchiostoma</taxon>
    </lineage>
</organism>
<dbReference type="PANTHER" id="PTHR46160">
    <property type="entry name" value="ALPHA-TECTORIN-RELATED"/>
    <property type="match status" value="1"/>
</dbReference>
<dbReference type="RefSeq" id="XP_019648064.1">
    <property type="nucleotide sequence ID" value="XM_019792505.1"/>
</dbReference>
<gene>
    <name evidence="3" type="primary">LOC109488313</name>
</gene>
<dbReference type="KEGG" id="bbel:109488313"/>
<protein>
    <submittedName>
        <fullName evidence="3">Mucin-6-like</fullName>
    </submittedName>
</protein>
<dbReference type="PROSITE" id="PS50184">
    <property type="entry name" value="VWFC_2"/>
    <property type="match status" value="1"/>
</dbReference>
<dbReference type="GeneID" id="109488313"/>
<dbReference type="AlphaFoldDB" id="A0A6P5APL0"/>
<dbReference type="OrthoDB" id="8452296at2759"/>
<accession>A0A6P5APL0</accession>